<evidence type="ECO:0000256" key="1">
    <source>
        <dbReference type="SAM" id="Phobius"/>
    </source>
</evidence>
<organism evidence="2 3">
    <name type="scientific">Vibrio neptunius</name>
    <dbReference type="NCBI Taxonomy" id="170651"/>
    <lineage>
        <taxon>Bacteria</taxon>
        <taxon>Pseudomonadati</taxon>
        <taxon>Pseudomonadota</taxon>
        <taxon>Gammaproteobacteria</taxon>
        <taxon>Vibrionales</taxon>
        <taxon>Vibrionaceae</taxon>
        <taxon>Vibrio</taxon>
    </lineage>
</organism>
<dbReference type="InterPro" id="IPR012340">
    <property type="entry name" value="NA-bd_OB-fold"/>
</dbReference>
<proteinExistence type="predicted"/>
<evidence type="ECO:0000313" key="2">
    <source>
        <dbReference type="EMBL" id="MBN3578294.1"/>
    </source>
</evidence>
<feature type="transmembrane region" description="Helical" evidence="1">
    <location>
        <begin position="99"/>
        <end position="123"/>
    </location>
</feature>
<keyword evidence="3" id="KW-1185">Reference proteome</keyword>
<sequence>MTLNDFLSELMAFPTSLFFVPFLVLLVVMLIDLAFNVVESATAEIDLFDFDSLPGSGLILPPVLSKVPLMVALCCSFFVATVVSFYASQWAQNWWKDGLLIAANLVSIPITAYLALVIAAWLLKPLSPLFDKKNAFAQVEYVGLSARVHSSKVTSEVGEVMVVQNGNEYLLDAVTEQEVDIEYGDEVVIVAKEAKSRRYVIAKK</sequence>
<name>A0ABS3A5I6_9VIBR</name>
<reference evidence="2 3" key="1">
    <citation type="submission" date="2021-02" db="EMBL/GenBank/DDBJ databases">
        <title>Draft Genome Sequences of 5 Vibrio neptunius Strains Isolated From of Bivalve Hatcheries.</title>
        <authorList>
            <person name="Galvis F."/>
            <person name="Barja J.L."/>
            <person name="Lemos M.L."/>
            <person name="Balado M."/>
        </authorList>
    </citation>
    <scope>NUCLEOTIDE SEQUENCE [LARGE SCALE GENOMIC DNA]</scope>
    <source>
        <strain evidence="2 3">PP-145.98</strain>
    </source>
</reference>
<keyword evidence="1" id="KW-0812">Transmembrane</keyword>
<comment type="caution">
    <text evidence="2">The sequence shown here is derived from an EMBL/GenBank/DDBJ whole genome shotgun (WGS) entry which is preliminary data.</text>
</comment>
<dbReference type="RefSeq" id="WP_045977627.1">
    <property type="nucleotide sequence ID" value="NZ_CAWMDY010000075.1"/>
</dbReference>
<dbReference type="EMBL" id="JAFHLB010000013">
    <property type="protein sequence ID" value="MBN3578294.1"/>
    <property type="molecule type" value="Genomic_DNA"/>
</dbReference>
<dbReference type="GeneID" id="88758803"/>
<keyword evidence="1" id="KW-1133">Transmembrane helix</keyword>
<feature type="transmembrane region" description="Helical" evidence="1">
    <location>
        <begin position="67"/>
        <end position="87"/>
    </location>
</feature>
<feature type="transmembrane region" description="Helical" evidence="1">
    <location>
        <begin position="12"/>
        <end position="35"/>
    </location>
</feature>
<dbReference type="Gene3D" id="2.40.50.140">
    <property type="entry name" value="Nucleic acid-binding proteins"/>
    <property type="match status" value="1"/>
</dbReference>
<keyword evidence="1" id="KW-0472">Membrane</keyword>
<dbReference type="Proteomes" id="UP000779070">
    <property type="component" value="Unassembled WGS sequence"/>
</dbReference>
<evidence type="ECO:0000313" key="3">
    <source>
        <dbReference type="Proteomes" id="UP000779070"/>
    </source>
</evidence>
<gene>
    <name evidence="2" type="ORF">JYA62_11550</name>
</gene>
<protein>
    <submittedName>
        <fullName evidence="2">DUF1449 family protein</fullName>
    </submittedName>
</protein>
<accession>A0ABS3A5I6</accession>